<dbReference type="InterPro" id="IPR001433">
    <property type="entry name" value="OxRdtase_FAD/NAD-bd"/>
</dbReference>
<dbReference type="InterPro" id="IPR050353">
    <property type="entry name" value="PyrK_electron_transfer"/>
</dbReference>
<dbReference type="InterPro" id="IPR012165">
    <property type="entry name" value="Cyt_c3_hydrogenase_gsu"/>
</dbReference>
<feature type="binding site" evidence="1">
    <location>
        <position position="256"/>
    </location>
    <ligand>
        <name>[2Fe-2S] cluster</name>
        <dbReference type="ChEBI" id="CHEBI:190135"/>
    </ligand>
</feature>
<keyword evidence="1" id="KW-0479">Metal-binding</keyword>
<reference evidence="3" key="1">
    <citation type="journal article" date="2021" name="ISME J.">
        <title>Fine-scale metabolic discontinuity in a stratified prokaryote microbiome of a Red Sea deep halocline.</title>
        <authorList>
            <person name="Michoud G."/>
            <person name="Ngugi D.K."/>
            <person name="Barozzi A."/>
            <person name="Merlino G."/>
            <person name="Calleja M.L."/>
            <person name="Delgado-Huertas A."/>
            <person name="Moran X.A.G."/>
            <person name="Daffonchio D."/>
        </authorList>
    </citation>
    <scope>NUCLEOTIDE SEQUENCE</scope>
    <source>
        <strain evidence="3">SuakinDeep_MAG55_1</strain>
    </source>
</reference>
<dbReference type="Gene3D" id="2.40.30.10">
    <property type="entry name" value="Translation factors"/>
    <property type="match status" value="1"/>
</dbReference>
<dbReference type="PIRSF" id="PIRSF006816">
    <property type="entry name" value="Cyc3_hyd_g"/>
    <property type="match status" value="1"/>
</dbReference>
<dbReference type="GO" id="GO:0016491">
    <property type="term" value="F:oxidoreductase activity"/>
    <property type="evidence" value="ECO:0007669"/>
    <property type="project" value="InterPro"/>
</dbReference>
<dbReference type="Gene3D" id="3.40.50.80">
    <property type="entry name" value="Nucleotide-binding domain of ferredoxin-NADP reductase (FNR) module"/>
    <property type="match status" value="1"/>
</dbReference>
<comment type="cofactor">
    <cofactor evidence="1">
        <name>[2Fe-2S] cluster</name>
        <dbReference type="ChEBI" id="CHEBI:190135"/>
    </cofactor>
    <text evidence="1">Binds 1 [2Fe-2S] cluster per subunit.</text>
</comment>
<sequence length="274" mass="30545">MNNNSIFLPEIAEVISTRQLTEMEKYIELKIKETREFKFNPGQFIQLSIFGIGEAPISISSSPFDKDTIGLCVRKAGDVTSAIHKLETGSYIGIRGPLGNGFPVKEMKGKDLLIIAGGLGLAPLRSLINYVLERRDNFAKITILYGAKNPGEMLFTDELELWKARKDVVIDITVDKPDDNWSGKSGVITRLIPSLDIEPTNTYALVVGPPVMYKYVLLELQSKQISEEHIIMSLERRMKCGIGKCGHCQINGVYVCLDGPEFSYHTLKFLSEAI</sequence>
<dbReference type="InterPro" id="IPR017938">
    <property type="entry name" value="Riboflavin_synthase-like_b-brl"/>
</dbReference>
<feature type="binding site" evidence="1">
    <location>
        <position position="240"/>
    </location>
    <ligand>
        <name>[2Fe-2S] cluster</name>
        <dbReference type="ChEBI" id="CHEBI:190135"/>
    </ligand>
</feature>
<dbReference type="Pfam" id="PF00970">
    <property type="entry name" value="FAD_binding_6"/>
    <property type="match status" value="1"/>
</dbReference>
<dbReference type="Proteomes" id="UP000722750">
    <property type="component" value="Unassembled WGS sequence"/>
</dbReference>
<evidence type="ECO:0000313" key="3">
    <source>
        <dbReference type="EMBL" id="MBS1257378.1"/>
    </source>
</evidence>
<dbReference type="InterPro" id="IPR039261">
    <property type="entry name" value="FNR_nucleotide-bd"/>
</dbReference>
<dbReference type="PRINTS" id="PR00406">
    <property type="entry name" value="CYTB5RDTASE"/>
</dbReference>
<gene>
    <name evidence="3" type="ORF">MAG551_00420</name>
</gene>
<evidence type="ECO:0000259" key="2">
    <source>
        <dbReference type="PROSITE" id="PS51384"/>
    </source>
</evidence>
<dbReference type="InterPro" id="IPR019480">
    <property type="entry name" value="Dihydroorotate_DH_Fe-S-bd"/>
</dbReference>
<feature type="binding site" evidence="1">
    <location>
        <position position="248"/>
    </location>
    <ligand>
        <name>[2Fe-2S] cluster</name>
        <dbReference type="ChEBI" id="CHEBI:190135"/>
    </ligand>
</feature>
<dbReference type="SUPFAM" id="SSF63380">
    <property type="entry name" value="Riboflavin synthase domain-like"/>
    <property type="match status" value="1"/>
</dbReference>
<dbReference type="GO" id="GO:0050660">
    <property type="term" value="F:flavin adenine dinucleotide binding"/>
    <property type="evidence" value="ECO:0007669"/>
    <property type="project" value="InterPro"/>
</dbReference>
<dbReference type="GO" id="GO:0046872">
    <property type="term" value="F:metal ion binding"/>
    <property type="evidence" value="ECO:0007669"/>
    <property type="project" value="UniProtKB-KW"/>
</dbReference>
<dbReference type="GO" id="GO:0051537">
    <property type="term" value="F:2 iron, 2 sulfur cluster binding"/>
    <property type="evidence" value="ECO:0007669"/>
    <property type="project" value="UniProtKB-KW"/>
</dbReference>
<feature type="domain" description="FAD-binding FR-type" evidence="2">
    <location>
        <begin position="7"/>
        <end position="104"/>
    </location>
</feature>
<dbReference type="SUPFAM" id="SSF52343">
    <property type="entry name" value="Ferredoxin reductase-like, C-terminal NADP-linked domain"/>
    <property type="match status" value="1"/>
</dbReference>
<feature type="binding site" evidence="1">
    <location>
        <position position="245"/>
    </location>
    <ligand>
        <name>[2Fe-2S] cluster</name>
        <dbReference type="ChEBI" id="CHEBI:190135"/>
    </ligand>
</feature>
<dbReference type="GO" id="GO:0006221">
    <property type="term" value="P:pyrimidine nucleotide biosynthetic process"/>
    <property type="evidence" value="ECO:0007669"/>
    <property type="project" value="InterPro"/>
</dbReference>
<name>A0A941W121_9BACT</name>
<keyword evidence="1" id="KW-0411">Iron-sulfur</keyword>
<dbReference type="PROSITE" id="PS51384">
    <property type="entry name" value="FAD_FR"/>
    <property type="match status" value="1"/>
</dbReference>
<proteinExistence type="predicted"/>
<dbReference type="Pfam" id="PF10418">
    <property type="entry name" value="DHODB_Fe-S_bind"/>
    <property type="match status" value="1"/>
</dbReference>
<dbReference type="InterPro" id="IPR008333">
    <property type="entry name" value="Cbr1-like_FAD-bd_dom"/>
</dbReference>
<dbReference type="PANTHER" id="PTHR43513:SF1">
    <property type="entry name" value="ANAEROBIC SULFITE REDUCTASE SUBUNIT B"/>
    <property type="match status" value="1"/>
</dbReference>
<organism evidence="3 4">
    <name type="scientific">Candidatus Scalindua arabica</name>
    <dbReference type="NCBI Taxonomy" id="1127984"/>
    <lineage>
        <taxon>Bacteria</taxon>
        <taxon>Pseudomonadati</taxon>
        <taxon>Planctomycetota</taxon>
        <taxon>Candidatus Brocadiia</taxon>
        <taxon>Candidatus Brocadiales</taxon>
        <taxon>Candidatus Scalinduaceae</taxon>
        <taxon>Candidatus Scalindua</taxon>
    </lineage>
</organism>
<dbReference type="CDD" id="cd06221">
    <property type="entry name" value="sulfite_reductase_like"/>
    <property type="match status" value="1"/>
</dbReference>
<dbReference type="EMBL" id="JAANXD010000022">
    <property type="protein sequence ID" value="MBS1257378.1"/>
    <property type="molecule type" value="Genomic_DNA"/>
</dbReference>
<accession>A0A941W121</accession>
<keyword evidence="1" id="KW-0001">2Fe-2S</keyword>
<dbReference type="PANTHER" id="PTHR43513">
    <property type="entry name" value="DIHYDROOROTATE DEHYDROGENASE B (NAD(+)), ELECTRON TRANSFER SUBUNIT"/>
    <property type="match status" value="1"/>
</dbReference>
<dbReference type="Pfam" id="PF00175">
    <property type="entry name" value="NAD_binding_1"/>
    <property type="match status" value="1"/>
</dbReference>
<comment type="caution">
    <text evidence="3">The sequence shown here is derived from an EMBL/GenBank/DDBJ whole genome shotgun (WGS) entry which is preliminary data.</text>
</comment>
<keyword evidence="1" id="KW-0408">Iron</keyword>
<dbReference type="AlphaFoldDB" id="A0A941W121"/>
<dbReference type="InterPro" id="IPR017927">
    <property type="entry name" value="FAD-bd_FR_type"/>
</dbReference>
<evidence type="ECO:0000256" key="1">
    <source>
        <dbReference type="PIRSR" id="PIRSR006816-2"/>
    </source>
</evidence>
<evidence type="ECO:0000313" key="4">
    <source>
        <dbReference type="Proteomes" id="UP000722750"/>
    </source>
</evidence>
<protein>
    <submittedName>
        <fullName evidence="3">Anaerobic sulfite reductase subunit B</fullName>
    </submittedName>
</protein>